<comment type="caution">
    <text evidence="2">The sequence shown here is derived from an EMBL/GenBank/DDBJ whole genome shotgun (WGS) entry which is preliminary data.</text>
</comment>
<organism evidence="2 3">
    <name type="scientific">Candidatus Doudnabacteria bacterium RIFCSPHIGHO2_01_52_17</name>
    <dbReference type="NCBI Taxonomy" id="1817820"/>
    <lineage>
        <taxon>Bacteria</taxon>
        <taxon>Candidatus Doudnaibacteriota</taxon>
    </lineage>
</organism>
<reference evidence="2 3" key="1">
    <citation type="journal article" date="2016" name="Nat. Commun.">
        <title>Thousands of microbial genomes shed light on interconnected biogeochemical processes in an aquifer system.</title>
        <authorList>
            <person name="Anantharaman K."/>
            <person name="Brown C.T."/>
            <person name="Hug L.A."/>
            <person name="Sharon I."/>
            <person name="Castelle C.J."/>
            <person name="Probst A.J."/>
            <person name="Thomas B.C."/>
            <person name="Singh A."/>
            <person name="Wilkins M.J."/>
            <person name="Karaoz U."/>
            <person name="Brodie E.L."/>
            <person name="Williams K.H."/>
            <person name="Hubbard S.S."/>
            <person name="Banfield J.F."/>
        </authorList>
    </citation>
    <scope>NUCLEOTIDE SEQUENCE [LARGE SCALE GENOMIC DNA]</scope>
</reference>
<accession>A0A1F5NEA2</accession>
<keyword evidence="1" id="KW-0472">Membrane</keyword>
<proteinExistence type="predicted"/>
<dbReference type="EMBL" id="MFEG01000023">
    <property type="protein sequence ID" value="OGE75923.1"/>
    <property type="molecule type" value="Genomic_DNA"/>
</dbReference>
<evidence type="ECO:0000313" key="2">
    <source>
        <dbReference type="EMBL" id="OGE75923.1"/>
    </source>
</evidence>
<keyword evidence="1" id="KW-1133">Transmembrane helix</keyword>
<evidence type="ECO:0000313" key="3">
    <source>
        <dbReference type="Proteomes" id="UP000176547"/>
    </source>
</evidence>
<feature type="transmembrane region" description="Helical" evidence="1">
    <location>
        <begin position="20"/>
        <end position="42"/>
    </location>
</feature>
<gene>
    <name evidence="2" type="ORF">A3K06_02540</name>
</gene>
<sequence length="82" mass="9931">MERLREWLRKPVPRIRQWMLGMFGVILLLYSGAYLWWAVWFFEKVPEAKRPTFIYAAPVVWVLSISYLSILCYFSIRKVSRT</sequence>
<protein>
    <submittedName>
        <fullName evidence="2">Uncharacterized protein</fullName>
    </submittedName>
</protein>
<keyword evidence="1" id="KW-0812">Transmembrane</keyword>
<dbReference type="AlphaFoldDB" id="A0A1F5NEA2"/>
<name>A0A1F5NEA2_9BACT</name>
<dbReference type="Proteomes" id="UP000176547">
    <property type="component" value="Unassembled WGS sequence"/>
</dbReference>
<evidence type="ECO:0000256" key="1">
    <source>
        <dbReference type="SAM" id="Phobius"/>
    </source>
</evidence>
<feature type="transmembrane region" description="Helical" evidence="1">
    <location>
        <begin position="54"/>
        <end position="76"/>
    </location>
</feature>